<accession>A0A9P3TAE3</accession>
<dbReference type="AlphaFoldDB" id="A0A9P3TAE3"/>
<sequence>MMTPVQGEVEVFPARAGINRFYAGKVTLNNGVPRASGDKPVPLPWGKPD</sequence>
<comment type="caution">
    <text evidence="1">The sequence shown here is derived from an EMBL/GenBank/DDBJ whole genome shotgun (WGS) entry which is preliminary data.</text>
</comment>
<proteinExistence type="predicted"/>
<reference evidence="1" key="1">
    <citation type="journal article" date="2018" name="Genome Biol.">
        <title>SKESA: strategic k-mer extension for scrupulous assemblies.</title>
        <authorList>
            <person name="Souvorov A."/>
            <person name="Agarwala R."/>
            <person name="Lipman D.J."/>
        </authorList>
    </citation>
    <scope>NUCLEOTIDE SEQUENCE</scope>
    <source>
        <strain evidence="1">CAVp300</strain>
    </source>
</reference>
<protein>
    <submittedName>
        <fullName evidence="1">Uncharacterized protein</fullName>
    </submittedName>
</protein>
<evidence type="ECO:0000313" key="1">
    <source>
        <dbReference type="EMBL" id="HAT3581670.1"/>
    </source>
</evidence>
<dbReference type="EMBL" id="DACSUM010000012">
    <property type="protein sequence ID" value="HAT3581670.1"/>
    <property type="molecule type" value="Genomic_DNA"/>
</dbReference>
<reference evidence="1" key="2">
    <citation type="submission" date="2020-10" db="EMBL/GenBank/DDBJ databases">
        <authorList>
            <consortium name="NCBI Pathogen Detection Project"/>
        </authorList>
    </citation>
    <scope>NUCLEOTIDE SEQUENCE</scope>
    <source>
        <strain evidence="1">CAVp300</strain>
    </source>
</reference>
<dbReference type="Proteomes" id="UP000867740">
    <property type="component" value="Unassembled WGS sequence"/>
</dbReference>
<gene>
    <name evidence="1" type="ORF">I8531_001965</name>
</gene>
<name>A0A9P3TAE3_KLUIN</name>
<evidence type="ECO:0000313" key="2">
    <source>
        <dbReference type="Proteomes" id="UP000867740"/>
    </source>
</evidence>
<organism evidence="1 2">
    <name type="scientific">Kluyvera intermedia</name>
    <name type="common">Enterobacter intermedius</name>
    <dbReference type="NCBI Taxonomy" id="61648"/>
    <lineage>
        <taxon>Bacteria</taxon>
        <taxon>Pseudomonadati</taxon>
        <taxon>Pseudomonadota</taxon>
        <taxon>Gammaproteobacteria</taxon>
        <taxon>Enterobacterales</taxon>
        <taxon>Enterobacteriaceae</taxon>
        <taxon>Kluyvera</taxon>
    </lineage>
</organism>